<evidence type="ECO:0000313" key="2">
    <source>
        <dbReference type="Proteomes" id="UP000051036"/>
    </source>
</evidence>
<dbReference type="PATRIC" id="fig|1423763.3.peg.1606"/>
<keyword evidence="2" id="KW-1185">Reference proteome</keyword>
<gene>
    <name evidence="1" type="ORF">FC46_GL001582</name>
</gene>
<proteinExistence type="predicted"/>
<dbReference type="AlphaFoldDB" id="A0A0R1UC41"/>
<dbReference type="Proteomes" id="UP000051036">
    <property type="component" value="Unassembled WGS sequence"/>
</dbReference>
<organism evidence="1 2">
    <name type="scientific">Lactobacillus kalixensis DSM 16043</name>
    <dbReference type="NCBI Taxonomy" id="1423763"/>
    <lineage>
        <taxon>Bacteria</taxon>
        <taxon>Bacillati</taxon>
        <taxon>Bacillota</taxon>
        <taxon>Bacilli</taxon>
        <taxon>Lactobacillales</taxon>
        <taxon>Lactobacillaceae</taxon>
        <taxon>Lactobacillus</taxon>
    </lineage>
</organism>
<dbReference type="EMBL" id="AZFM01000005">
    <property type="protein sequence ID" value="KRL90972.1"/>
    <property type="molecule type" value="Genomic_DNA"/>
</dbReference>
<accession>A0A0R1UC41</accession>
<evidence type="ECO:0000313" key="1">
    <source>
        <dbReference type="EMBL" id="KRL90972.1"/>
    </source>
</evidence>
<reference evidence="1 2" key="1">
    <citation type="journal article" date="2015" name="Genome Announc.">
        <title>Expanding the biotechnology potential of lactobacilli through comparative genomics of 213 strains and associated genera.</title>
        <authorList>
            <person name="Sun Z."/>
            <person name="Harris H.M."/>
            <person name="McCann A."/>
            <person name="Guo C."/>
            <person name="Argimon S."/>
            <person name="Zhang W."/>
            <person name="Yang X."/>
            <person name="Jeffery I.B."/>
            <person name="Cooney J.C."/>
            <person name="Kagawa T.F."/>
            <person name="Liu W."/>
            <person name="Song Y."/>
            <person name="Salvetti E."/>
            <person name="Wrobel A."/>
            <person name="Rasinkangas P."/>
            <person name="Parkhill J."/>
            <person name="Rea M.C."/>
            <person name="O'Sullivan O."/>
            <person name="Ritari J."/>
            <person name="Douillard F.P."/>
            <person name="Paul Ross R."/>
            <person name="Yang R."/>
            <person name="Briner A.E."/>
            <person name="Felis G.E."/>
            <person name="de Vos W.M."/>
            <person name="Barrangou R."/>
            <person name="Klaenhammer T.R."/>
            <person name="Caufield P.W."/>
            <person name="Cui Y."/>
            <person name="Zhang H."/>
            <person name="O'Toole P.W."/>
        </authorList>
    </citation>
    <scope>NUCLEOTIDE SEQUENCE [LARGE SCALE GENOMIC DNA]</scope>
    <source>
        <strain evidence="1 2">DSM 16043</strain>
    </source>
</reference>
<dbReference type="OrthoDB" id="2315155at2"/>
<name>A0A0R1UC41_9LACO</name>
<dbReference type="RefSeq" id="WP_057797682.1">
    <property type="nucleotide sequence ID" value="NZ_AZFM01000005.1"/>
</dbReference>
<sequence length="214" mass="24887">MNPDYAIVLNFKLSDQDEPDFDFLVKTARNIGVRAVSGDERLKNACEKYTIFYTTEDSGQDLTDDNVITSMLENRKNGRRTVINIPIQNGNFSEDAQRMLDTINSWMHMYGHAFNDGTPSDLTINQDGFVLKNRHAAYQQYVFLKTPLPKEIIVSGLKQEPNRVEWIQNRVDLAFNFNDEQLEIVLSEPEKDFPWHVLRIQEHRPEDDLAETKY</sequence>
<comment type="caution">
    <text evidence="1">The sequence shown here is derived from an EMBL/GenBank/DDBJ whole genome shotgun (WGS) entry which is preliminary data.</text>
</comment>
<protein>
    <submittedName>
        <fullName evidence="1">Uncharacterized protein</fullName>
    </submittedName>
</protein>